<organism evidence="1 2">
    <name type="scientific">Robertmurraya beringensis</name>
    <dbReference type="NCBI Taxonomy" id="641660"/>
    <lineage>
        <taxon>Bacteria</taxon>
        <taxon>Bacillati</taxon>
        <taxon>Bacillota</taxon>
        <taxon>Bacilli</taxon>
        <taxon>Bacillales</taxon>
        <taxon>Bacillaceae</taxon>
        <taxon>Robertmurraya</taxon>
    </lineage>
</organism>
<evidence type="ECO:0000313" key="2">
    <source>
        <dbReference type="Proteomes" id="UP001589738"/>
    </source>
</evidence>
<proteinExistence type="predicted"/>
<dbReference type="RefSeq" id="WP_224773487.1">
    <property type="nucleotide sequence ID" value="NZ_JBHLUU010000067.1"/>
</dbReference>
<sequence length="47" mass="5247">MMLMCFILTGLTLGPLMESIAIFGPDEAANQRYPAYAQWVSPIIWSV</sequence>
<evidence type="ECO:0000313" key="1">
    <source>
        <dbReference type="EMBL" id="MFC0475957.1"/>
    </source>
</evidence>
<name>A0ABV6KRL0_9BACI</name>
<comment type="caution">
    <text evidence="1">The sequence shown here is derived from an EMBL/GenBank/DDBJ whole genome shotgun (WGS) entry which is preliminary data.</text>
</comment>
<protein>
    <submittedName>
        <fullName evidence="1">Uncharacterized protein</fullName>
    </submittedName>
</protein>
<keyword evidence="2" id="KW-1185">Reference proteome</keyword>
<gene>
    <name evidence="1" type="ORF">ACFFHF_11970</name>
</gene>
<reference evidence="1 2" key="1">
    <citation type="submission" date="2024-09" db="EMBL/GenBank/DDBJ databases">
        <authorList>
            <person name="Sun Q."/>
            <person name="Mori K."/>
        </authorList>
    </citation>
    <scope>NUCLEOTIDE SEQUENCE [LARGE SCALE GENOMIC DNA]</scope>
    <source>
        <strain evidence="1 2">CGMCC 1.9126</strain>
    </source>
</reference>
<dbReference type="Proteomes" id="UP001589738">
    <property type="component" value="Unassembled WGS sequence"/>
</dbReference>
<dbReference type="EMBL" id="JBHLUU010000067">
    <property type="protein sequence ID" value="MFC0475957.1"/>
    <property type="molecule type" value="Genomic_DNA"/>
</dbReference>
<accession>A0ABV6KRL0</accession>